<evidence type="ECO:0000256" key="5">
    <source>
        <dbReference type="ARBA" id="ARBA00023098"/>
    </source>
</evidence>
<dbReference type="GO" id="GO:0006633">
    <property type="term" value="P:fatty acid biosynthetic process"/>
    <property type="evidence" value="ECO:0007669"/>
    <property type="project" value="UniProtKB-KW"/>
</dbReference>
<reference evidence="8" key="2">
    <citation type="journal article" date="2014" name="ISME J.">
        <title>Microbial stratification in low pH oxic and suboxic macroscopic growths along an acid mine drainage.</title>
        <authorList>
            <person name="Mendez-Garcia C."/>
            <person name="Mesa V."/>
            <person name="Sprenger R.R."/>
            <person name="Richter M."/>
            <person name="Diez M.S."/>
            <person name="Solano J."/>
            <person name="Bargiela R."/>
            <person name="Golyshina O.V."/>
            <person name="Manteca A."/>
            <person name="Ramos J.L."/>
            <person name="Gallego J.R."/>
            <person name="Llorente I."/>
            <person name="Martins Dos Santos V.A."/>
            <person name="Jensen O.N."/>
            <person name="Pelaez A.I."/>
            <person name="Sanchez J."/>
            <person name="Ferrer M."/>
        </authorList>
    </citation>
    <scope>NUCLEOTIDE SEQUENCE</scope>
</reference>
<dbReference type="InterPro" id="IPR013747">
    <property type="entry name" value="ACP_syn_III_C"/>
</dbReference>
<evidence type="ECO:0000256" key="1">
    <source>
        <dbReference type="ARBA" id="ARBA00008642"/>
    </source>
</evidence>
<accession>T1AZB2</accession>
<keyword evidence="6" id="KW-0275">Fatty acid biosynthesis</keyword>
<dbReference type="Gene3D" id="3.40.47.10">
    <property type="match status" value="1"/>
</dbReference>
<dbReference type="Pfam" id="PF08541">
    <property type="entry name" value="ACP_syn_III_C"/>
    <property type="match status" value="1"/>
</dbReference>
<keyword evidence="3" id="KW-0808">Transferase</keyword>
<keyword evidence="4" id="KW-0276">Fatty acid metabolism</keyword>
<gene>
    <name evidence="8" type="ORF">B1A_08344</name>
</gene>
<dbReference type="GO" id="GO:0016746">
    <property type="term" value="F:acyltransferase activity"/>
    <property type="evidence" value="ECO:0007669"/>
    <property type="project" value="InterPro"/>
</dbReference>
<feature type="domain" description="Beta-ketoacyl-[acyl-carrier-protein] synthase III C-terminal" evidence="7">
    <location>
        <begin position="1"/>
        <end position="60"/>
    </location>
</feature>
<keyword evidence="5" id="KW-0443">Lipid metabolism</keyword>
<protein>
    <submittedName>
        <fullName evidence="8">3-oxoacyl-(Acyl carrier protein) synthase III</fullName>
    </submittedName>
</protein>
<dbReference type="EMBL" id="AUZX01005974">
    <property type="protein sequence ID" value="EQD65921.1"/>
    <property type="molecule type" value="Genomic_DNA"/>
</dbReference>
<evidence type="ECO:0000256" key="2">
    <source>
        <dbReference type="ARBA" id="ARBA00022516"/>
    </source>
</evidence>
<name>T1AZB2_9ZZZZ</name>
<sequence>MRLPMERVIVTVDRHGNTSSASVPLALDEAVRSGKVQRGQTLLLEAFGGGFTWASALIRY</sequence>
<evidence type="ECO:0000256" key="4">
    <source>
        <dbReference type="ARBA" id="ARBA00022832"/>
    </source>
</evidence>
<dbReference type="AlphaFoldDB" id="T1AZB2"/>
<keyword evidence="2" id="KW-0444">Lipid biosynthesis</keyword>
<evidence type="ECO:0000256" key="3">
    <source>
        <dbReference type="ARBA" id="ARBA00022679"/>
    </source>
</evidence>
<evidence type="ECO:0000313" key="8">
    <source>
        <dbReference type="EMBL" id="EQD65921.1"/>
    </source>
</evidence>
<evidence type="ECO:0000259" key="7">
    <source>
        <dbReference type="Pfam" id="PF08541"/>
    </source>
</evidence>
<dbReference type="SUPFAM" id="SSF53901">
    <property type="entry name" value="Thiolase-like"/>
    <property type="match status" value="1"/>
</dbReference>
<dbReference type="InterPro" id="IPR016039">
    <property type="entry name" value="Thiolase-like"/>
</dbReference>
<reference evidence="8" key="1">
    <citation type="submission" date="2013-08" db="EMBL/GenBank/DDBJ databases">
        <authorList>
            <person name="Mendez C."/>
            <person name="Richter M."/>
            <person name="Ferrer M."/>
            <person name="Sanchez J."/>
        </authorList>
    </citation>
    <scope>NUCLEOTIDE SEQUENCE</scope>
</reference>
<dbReference type="PANTHER" id="PTHR43091">
    <property type="entry name" value="3-OXOACYL-[ACYL-CARRIER-PROTEIN] SYNTHASE"/>
    <property type="match status" value="1"/>
</dbReference>
<dbReference type="PANTHER" id="PTHR43091:SF1">
    <property type="entry name" value="BETA-KETOACYL-[ACYL-CARRIER-PROTEIN] SYNTHASE III, CHLOROPLASTIC"/>
    <property type="match status" value="1"/>
</dbReference>
<evidence type="ECO:0000256" key="6">
    <source>
        <dbReference type="ARBA" id="ARBA00023160"/>
    </source>
</evidence>
<comment type="caution">
    <text evidence="8">The sequence shown here is derived from an EMBL/GenBank/DDBJ whole genome shotgun (WGS) entry which is preliminary data.</text>
</comment>
<proteinExistence type="inferred from homology"/>
<organism evidence="8">
    <name type="scientific">mine drainage metagenome</name>
    <dbReference type="NCBI Taxonomy" id="410659"/>
    <lineage>
        <taxon>unclassified sequences</taxon>
        <taxon>metagenomes</taxon>
        <taxon>ecological metagenomes</taxon>
    </lineage>
</organism>
<comment type="similarity">
    <text evidence="1">Belongs to the thiolase-like superfamily. FabH family.</text>
</comment>